<evidence type="ECO:0000313" key="2">
    <source>
        <dbReference type="Proteomes" id="UP000463883"/>
    </source>
</evidence>
<evidence type="ECO:0000313" key="1">
    <source>
        <dbReference type="EMBL" id="QHI73390.1"/>
    </source>
</evidence>
<keyword evidence="2" id="KW-1185">Reference proteome</keyword>
<dbReference type="KEGG" id="amic:Ami3637_14315"/>
<dbReference type="EMBL" id="CP047591">
    <property type="protein sequence ID" value="QHI73390.1"/>
    <property type="molecule type" value="Genomic_DNA"/>
</dbReference>
<dbReference type="InterPro" id="IPR036514">
    <property type="entry name" value="SGNH_hydro_sf"/>
</dbReference>
<dbReference type="GO" id="GO:0004622">
    <property type="term" value="F:phosphatidylcholine lysophospholipase activity"/>
    <property type="evidence" value="ECO:0007669"/>
    <property type="project" value="TreeGrafter"/>
</dbReference>
<dbReference type="InterPro" id="IPR051532">
    <property type="entry name" value="Ester_Hydrolysis_Enzymes"/>
</dbReference>
<evidence type="ECO:0008006" key="3">
    <source>
        <dbReference type="Google" id="ProtNLM"/>
    </source>
</evidence>
<reference evidence="1 2" key="1">
    <citation type="submission" date="2020-01" db="EMBL/GenBank/DDBJ databases">
        <title>Genomic analysis of Aminipila sp. CBA3637.</title>
        <authorList>
            <person name="Kim Y.B."/>
            <person name="Roh S.W."/>
        </authorList>
    </citation>
    <scope>NUCLEOTIDE SEQUENCE [LARGE SCALE GENOMIC DNA]</scope>
    <source>
        <strain evidence="1 2">CBA3637</strain>
    </source>
</reference>
<organism evidence="1 2">
    <name type="scientific">Aminipila terrae</name>
    <dbReference type="NCBI Taxonomy" id="2697030"/>
    <lineage>
        <taxon>Bacteria</taxon>
        <taxon>Bacillati</taxon>
        <taxon>Bacillota</taxon>
        <taxon>Clostridia</taxon>
        <taxon>Peptostreptococcales</taxon>
        <taxon>Anaerovoracaceae</taxon>
        <taxon>Aminipila</taxon>
    </lineage>
</organism>
<sequence>MKELTERYQGSFFNAYTITRMKLYKHELPIENDKEKISRLYGYDKQKTDLVFEMLDKEMAQSLQVLKSQCQKNLDLCGKKIKGNIFFIGDQLTCDYLGYFQILQHAFSDYSDIHLHSCAVHGITTNQIIPFVHDNILSHSPVVVCILIGTNDCLRISNDRYHKNVCSPEEFKKNLEYLILLFNHYGSKIILNTLPPVNESLVKKHYSPDKLIADKNDWKLYNQIIANAAKTHGCMLNRPDCTFSLNDITENGDGILLTSEAQCVLAGQILNLMGSTGEIHA</sequence>
<dbReference type="PANTHER" id="PTHR30383">
    <property type="entry name" value="THIOESTERASE 1/PROTEASE 1/LYSOPHOSPHOLIPASE L1"/>
    <property type="match status" value="1"/>
</dbReference>
<gene>
    <name evidence="1" type="ORF">Ami3637_14315</name>
</gene>
<protein>
    <recommendedName>
        <fullName evidence="3">SGNH hydrolase-type esterase domain-containing protein</fullName>
    </recommendedName>
</protein>
<dbReference type="Gene3D" id="3.40.50.1110">
    <property type="entry name" value="SGNH hydrolase"/>
    <property type="match status" value="1"/>
</dbReference>
<dbReference type="SUPFAM" id="SSF52266">
    <property type="entry name" value="SGNH hydrolase"/>
    <property type="match status" value="1"/>
</dbReference>
<dbReference type="RefSeq" id="WP_162363155.1">
    <property type="nucleotide sequence ID" value="NZ_CP047591.1"/>
</dbReference>
<dbReference type="AlphaFoldDB" id="A0A6P1MFC1"/>
<dbReference type="Proteomes" id="UP000463883">
    <property type="component" value="Chromosome"/>
</dbReference>
<name>A0A6P1MFC1_9FIRM</name>
<proteinExistence type="predicted"/>
<accession>A0A6P1MFC1</accession>
<dbReference type="PANTHER" id="PTHR30383:SF5">
    <property type="entry name" value="SGNH HYDROLASE-TYPE ESTERASE DOMAIN-CONTAINING PROTEIN"/>
    <property type="match status" value="1"/>
</dbReference>